<feature type="region of interest" description="Disordered" evidence="1">
    <location>
        <begin position="73"/>
        <end position="171"/>
    </location>
</feature>
<comment type="caution">
    <text evidence="3">The sequence shown here is derived from an EMBL/GenBank/DDBJ whole genome shotgun (WGS) entry which is preliminary data.</text>
</comment>
<evidence type="ECO:0000256" key="1">
    <source>
        <dbReference type="SAM" id="MobiDB-lite"/>
    </source>
</evidence>
<evidence type="ECO:0008006" key="5">
    <source>
        <dbReference type="Google" id="ProtNLM"/>
    </source>
</evidence>
<accession>A0ABV6J8D9</accession>
<dbReference type="Proteomes" id="UP001589818">
    <property type="component" value="Unassembled WGS sequence"/>
</dbReference>
<evidence type="ECO:0000256" key="2">
    <source>
        <dbReference type="SAM" id="SignalP"/>
    </source>
</evidence>
<feature type="chain" id="PRO_5045848243" description="DUF5666 domain-containing protein" evidence="2">
    <location>
        <begin position="24"/>
        <end position="244"/>
    </location>
</feature>
<evidence type="ECO:0000313" key="4">
    <source>
        <dbReference type="Proteomes" id="UP001589818"/>
    </source>
</evidence>
<dbReference type="EMBL" id="JBHLVF010000017">
    <property type="protein sequence ID" value="MFC0392160.1"/>
    <property type="molecule type" value="Genomic_DNA"/>
</dbReference>
<sequence>MMERWVWKRAAVVVLLASMLAGCGNDGGDAVTDTGQAAAGVRSDGTQLQLPDRTADLMGKVVSVSAESIVLQKSKTQPADMPGGGMGFGGGQRGDRASRQGTEGAPDGDRPQPPEGAPQGDQPQSPADGERPQQPEGGTGEGGMQPPEGGTPDPGSGANRGQRGGGFGGQMEFTDEQMTVKLTADTAIFAMSFGEGGMTNNPVQAADIQIGDILTVWLDSDQGAASTITKTTIPTNIGKAEELQ</sequence>
<feature type="compositionally biased region" description="Low complexity" evidence="1">
    <location>
        <begin position="144"/>
        <end position="161"/>
    </location>
</feature>
<keyword evidence="2" id="KW-0732">Signal</keyword>
<organism evidence="3 4">
    <name type="scientific">Paenibacillus mendelii</name>
    <dbReference type="NCBI Taxonomy" id="206163"/>
    <lineage>
        <taxon>Bacteria</taxon>
        <taxon>Bacillati</taxon>
        <taxon>Bacillota</taxon>
        <taxon>Bacilli</taxon>
        <taxon>Bacillales</taxon>
        <taxon>Paenibacillaceae</taxon>
        <taxon>Paenibacillus</taxon>
    </lineage>
</organism>
<evidence type="ECO:0000313" key="3">
    <source>
        <dbReference type="EMBL" id="MFC0392160.1"/>
    </source>
</evidence>
<dbReference type="PROSITE" id="PS51257">
    <property type="entry name" value="PROKAR_LIPOPROTEIN"/>
    <property type="match status" value="1"/>
</dbReference>
<proteinExistence type="predicted"/>
<gene>
    <name evidence="3" type="ORF">ACFFJ8_12385</name>
</gene>
<reference evidence="3 4" key="1">
    <citation type="submission" date="2024-09" db="EMBL/GenBank/DDBJ databases">
        <authorList>
            <person name="Sun Q."/>
            <person name="Mori K."/>
        </authorList>
    </citation>
    <scope>NUCLEOTIDE SEQUENCE [LARGE SCALE GENOMIC DNA]</scope>
    <source>
        <strain evidence="3 4">CCM 4839</strain>
    </source>
</reference>
<feature type="signal peptide" evidence="2">
    <location>
        <begin position="1"/>
        <end position="23"/>
    </location>
</feature>
<protein>
    <recommendedName>
        <fullName evidence="5">DUF5666 domain-containing protein</fullName>
    </recommendedName>
</protein>
<dbReference type="RefSeq" id="WP_204819278.1">
    <property type="nucleotide sequence ID" value="NZ_JANHOF010000003.1"/>
</dbReference>
<feature type="compositionally biased region" description="Gly residues" evidence="1">
    <location>
        <begin position="82"/>
        <end position="92"/>
    </location>
</feature>
<keyword evidence="4" id="KW-1185">Reference proteome</keyword>
<name>A0ABV6J8D9_9BACL</name>